<organism evidence="9">
    <name type="scientific">Cacopsylla melanoneura</name>
    <dbReference type="NCBI Taxonomy" id="428564"/>
    <lineage>
        <taxon>Eukaryota</taxon>
        <taxon>Metazoa</taxon>
        <taxon>Ecdysozoa</taxon>
        <taxon>Arthropoda</taxon>
        <taxon>Hexapoda</taxon>
        <taxon>Insecta</taxon>
        <taxon>Pterygota</taxon>
        <taxon>Neoptera</taxon>
        <taxon>Paraneoptera</taxon>
        <taxon>Hemiptera</taxon>
        <taxon>Sternorrhyncha</taxon>
        <taxon>Psylloidea</taxon>
        <taxon>Psyllidae</taxon>
        <taxon>Psyllinae</taxon>
        <taxon>Cacopsylla</taxon>
    </lineage>
</organism>
<evidence type="ECO:0000256" key="2">
    <source>
        <dbReference type="ARBA" id="ARBA00022692"/>
    </source>
</evidence>
<keyword evidence="2" id="KW-0812">Transmembrane</keyword>
<keyword evidence="4 6" id="KW-0175">Coiled coil</keyword>
<evidence type="ECO:0000256" key="4">
    <source>
        <dbReference type="ARBA" id="ARBA00023054"/>
    </source>
</evidence>
<proteinExistence type="predicted"/>
<dbReference type="PANTHER" id="PTHR12911">
    <property type="entry name" value="SAD1/UNC-84-LIKE PROTEIN-RELATED"/>
    <property type="match status" value="1"/>
</dbReference>
<dbReference type="Pfam" id="PF07738">
    <property type="entry name" value="Sad1_UNC"/>
    <property type="match status" value="1"/>
</dbReference>
<comment type="subcellular location">
    <subcellularLocation>
        <location evidence="1">Membrane</location>
    </subcellularLocation>
</comment>
<evidence type="ECO:0000256" key="5">
    <source>
        <dbReference type="ARBA" id="ARBA00023136"/>
    </source>
</evidence>
<evidence type="ECO:0000256" key="1">
    <source>
        <dbReference type="ARBA" id="ARBA00004370"/>
    </source>
</evidence>
<dbReference type="FunFam" id="2.60.120.260:FF:000009">
    <property type="entry name" value="SUN domain-containing protein 1 isoform X1"/>
    <property type="match status" value="1"/>
</dbReference>
<sequence>METSKSKKLLNSDPTKKEEVLKSLDTARSSVARRQSMLSDKQGGPPSAISTGMPKSSLRRQTRRKPTEEPLSESISSHKMDDALEASAPPRGAFGGQNANSGVQTPGERGGQNGADDDSPSLWLRKTPEEIFEYYKQLGPEWRNEYEKTDLTYSTSSPWYNKEVIPGSGIPVIPNMSREPVGMYARSLRNRKKTALDLNTYAVELSGRPASYYLNQQDQDRRSTLSYGLSHSPSTPLARPYHAYPNGKHIGAAGSTSSSSSSFVSRSRALVSQSVTMVTKLFIVLYSAVTYVWRHRERGAAQEEGVDTVDAALGYGGAARQNYYEYKTGVKRSSRSSQAAGSSSSTSSSTSSVWSSWSQSIYQLTTWLVETNTRLFWYKDRSVESVSGQRTRRYVQYGTLAVLLLLLGFWLFCPLYSDSASSSSSSGTDLNSQSSPLSSTTSRILSLPSDLLYYATIPISSSVNFVTSHLRVLPSATSQFLVDLCTSVADFGSAIRTNLVHYISLPGKSVFAGVSYVWESIFSGMTSMCEFVFSGLKSGLSSTSEFVASIPTAFIYCVRSLVYWVTMPVLYCRDLVWSLATLSGAALTPAVQTKVPVPAVVNYVHEKENDIHQHQEQKVVYPSVEDIVLRVLGDVRFQSMIEGSVRQSVDTKEKQREQTEKALQEKVKELCTKLVESELVKLKAAVEKVDQDIKRRQEENVQTTIPAVSGPSHEEWTKHSAQVEDMILELKALQSEHQRISGGDVDPMAQYSALIDDKIRAAFAMYDADKTGLTDYALESAGGSVIDIRCTETYTLRDPYYVLFGLTLWRRDSSPRKAIQPGLLPGECWAFQGAVGCLVLKLSHRIHVTRFSMEHIPKALTPRGEIDSAPKKFAVWGLTSKYDERPTLLGEFMYDRDGPTLQFFEAKEVSDGFDMVELKIQSNHGNIEYTCLYRFRVHGNIAPAPSSSYDSSPLRGGTPGGARNQNEYQSEQLHQSHHNAAATTSYDPKYNPV</sequence>
<dbReference type="PROSITE" id="PS51469">
    <property type="entry name" value="SUN"/>
    <property type="match status" value="1"/>
</dbReference>
<feature type="compositionally biased region" description="Low complexity" evidence="7">
    <location>
        <begin position="944"/>
        <end position="953"/>
    </location>
</feature>
<dbReference type="AlphaFoldDB" id="A0A8D9A7H4"/>
<dbReference type="GO" id="GO:0034993">
    <property type="term" value="C:meiotic nuclear membrane microtubule tethering complex"/>
    <property type="evidence" value="ECO:0007669"/>
    <property type="project" value="TreeGrafter"/>
</dbReference>
<keyword evidence="3" id="KW-1133">Transmembrane helix</keyword>
<evidence type="ECO:0000256" key="3">
    <source>
        <dbReference type="ARBA" id="ARBA00022989"/>
    </source>
</evidence>
<dbReference type="EMBL" id="HBUF01558353">
    <property type="protein sequence ID" value="CAG6761108.1"/>
    <property type="molecule type" value="Transcribed_RNA"/>
</dbReference>
<accession>A0A8D9A7H4</accession>
<dbReference type="GO" id="GO:0043495">
    <property type="term" value="F:protein-membrane adaptor activity"/>
    <property type="evidence" value="ECO:0007669"/>
    <property type="project" value="TreeGrafter"/>
</dbReference>
<dbReference type="PANTHER" id="PTHR12911:SF8">
    <property type="entry name" value="KLAROID PROTEIN-RELATED"/>
    <property type="match status" value="1"/>
</dbReference>
<feature type="region of interest" description="Disordered" evidence="7">
    <location>
        <begin position="1"/>
        <end position="122"/>
    </location>
</feature>
<feature type="compositionally biased region" description="Polar residues" evidence="7">
    <location>
        <begin position="26"/>
        <end position="39"/>
    </location>
</feature>
<feature type="compositionally biased region" description="Polar residues" evidence="7">
    <location>
        <begin position="963"/>
        <end position="973"/>
    </location>
</feature>
<dbReference type="Gene3D" id="2.60.120.260">
    <property type="entry name" value="Galactose-binding domain-like"/>
    <property type="match status" value="1"/>
</dbReference>
<protein>
    <submittedName>
        <fullName evidence="9">SUN domain-containing protein 1</fullName>
    </submittedName>
</protein>
<keyword evidence="5" id="KW-0472">Membrane</keyword>
<feature type="coiled-coil region" evidence="6">
    <location>
        <begin position="649"/>
        <end position="699"/>
    </location>
</feature>
<evidence type="ECO:0000259" key="8">
    <source>
        <dbReference type="PROSITE" id="PS51469"/>
    </source>
</evidence>
<evidence type="ECO:0000256" key="6">
    <source>
        <dbReference type="SAM" id="Coils"/>
    </source>
</evidence>
<dbReference type="InterPro" id="IPR045119">
    <property type="entry name" value="SUN1-5"/>
</dbReference>
<evidence type="ECO:0000313" key="9">
    <source>
        <dbReference type="EMBL" id="CAG6761108.1"/>
    </source>
</evidence>
<feature type="region of interest" description="Disordered" evidence="7">
    <location>
        <begin position="944"/>
        <end position="993"/>
    </location>
</feature>
<dbReference type="InterPro" id="IPR012919">
    <property type="entry name" value="SUN_dom"/>
</dbReference>
<name>A0A8D9A7H4_9HEMI</name>
<evidence type="ECO:0000256" key="7">
    <source>
        <dbReference type="SAM" id="MobiDB-lite"/>
    </source>
</evidence>
<reference evidence="9" key="1">
    <citation type="submission" date="2021-05" db="EMBL/GenBank/DDBJ databases">
        <authorList>
            <person name="Alioto T."/>
            <person name="Alioto T."/>
            <person name="Gomez Garrido J."/>
        </authorList>
    </citation>
    <scope>NUCLEOTIDE SEQUENCE</scope>
</reference>
<feature type="domain" description="SUN" evidence="8">
    <location>
        <begin position="782"/>
        <end position="942"/>
    </location>
</feature>